<evidence type="ECO:0000313" key="2">
    <source>
        <dbReference type="EMBL" id="MBG0738972.1"/>
    </source>
</evidence>
<dbReference type="EMBL" id="JADNYM010000006">
    <property type="protein sequence ID" value="MBG0738972.1"/>
    <property type="molecule type" value="Genomic_DNA"/>
</dbReference>
<evidence type="ECO:0000313" key="3">
    <source>
        <dbReference type="Proteomes" id="UP000655366"/>
    </source>
</evidence>
<dbReference type="RefSeq" id="WP_196395922.1">
    <property type="nucleotide sequence ID" value="NZ_JADNYM010000006.1"/>
</dbReference>
<name>A0A931G9S0_9MICC</name>
<proteinExistence type="predicted"/>
<accession>A0A931G9S0</accession>
<dbReference type="AlphaFoldDB" id="A0A931G9S0"/>
<comment type="caution">
    <text evidence="2">The sequence shown here is derived from an EMBL/GenBank/DDBJ whole genome shotgun (WGS) entry which is preliminary data.</text>
</comment>
<feature type="compositionally biased region" description="Polar residues" evidence="1">
    <location>
        <begin position="9"/>
        <end position="20"/>
    </location>
</feature>
<keyword evidence="3" id="KW-1185">Reference proteome</keyword>
<dbReference type="Proteomes" id="UP000655366">
    <property type="component" value="Unassembled WGS sequence"/>
</dbReference>
<protein>
    <submittedName>
        <fullName evidence="2">Uncharacterized protein</fullName>
    </submittedName>
</protein>
<evidence type="ECO:0000256" key="1">
    <source>
        <dbReference type="SAM" id="MobiDB-lite"/>
    </source>
</evidence>
<feature type="region of interest" description="Disordered" evidence="1">
    <location>
        <begin position="1"/>
        <end position="20"/>
    </location>
</feature>
<sequence length="71" mass="7582">MAAPAVLTNPHSTDRWTPSSLGQVDFDADQELAEFVAAAPRMARALNAILILDLDHGAELLVRAEIRSALG</sequence>
<gene>
    <name evidence="2" type="ORF">IV500_05985</name>
</gene>
<reference evidence="2 3" key="1">
    <citation type="submission" date="2020-11" db="EMBL/GenBank/DDBJ databases">
        <title>Arthrobacter antarcticus sp. nov., isolated from Antarctic Soil.</title>
        <authorList>
            <person name="Li J."/>
        </authorList>
    </citation>
    <scope>NUCLEOTIDE SEQUENCE [LARGE SCALE GENOMIC DNA]</scope>
    <source>
        <strain evidence="2 3">Z1-20</strain>
    </source>
</reference>
<organism evidence="2 3">
    <name type="scientific">Arthrobacter terrae</name>
    <dbReference type="NCBI Taxonomy" id="2935737"/>
    <lineage>
        <taxon>Bacteria</taxon>
        <taxon>Bacillati</taxon>
        <taxon>Actinomycetota</taxon>
        <taxon>Actinomycetes</taxon>
        <taxon>Micrococcales</taxon>
        <taxon>Micrococcaceae</taxon>
        <taxon>Arthrobacter</taxon>
    </lineage>
</organism>